<dbReference type="EMBL" id="CAUYUJ010011113">
    <property type="protein sequence ID" value="CAK0831091.1"/>
    <property type="molecule type" value="Genomic_DNA"/>
</dbReference>
<accession>A0ABN9SHE4</accession>
<feature type="non-terminal residue" evidence="2">
    <location>
        <position position="161"/>
    </location>
</feature>
<dbReference type="Proteomes" id="UP001189429">
    <property type="component" value="Unassembled WGS sequence"/>
</dbReference>
<evidence type="ECO:0000313" key="2">
    <source>
        <dbReference type="EMBL" id="CAK0831091.1"/>
    </source>
</evidence>
<evidence type="ECO:0000313" key="3">
    <source>
        <dbReference type="Proteomes" id="UP001189429"/>
    </source>
</evidence>
<name>A0ABN9SHE4_9DINO</name>
<sequence length="161" mass="17030">VAQAAATFFDGKAATHPSGARPTSAFWGDTNGNDTSDFEGRPAFKKMKAEHASLAETRGAQGKCGCAHVREEVHEAGLATFGISGDRAMAQESAKAAMEAEDRLLFAEWLAALQKGKSVVRRRAKLISFGAADAEVQNPGLKQFGEFARGRLTEDGTISDG</sequence>
<gene>
    <name evidence="2" type="ORF">PCOR1329_LOCUS29530</name>
</gene>
<protein>
    <recommendedName>
        <fullName evidence="4">Selenoprotein O</fullName>
    </recommendedName>
</protein>
<reference evidence="2" key="1">
    <citation type="submission" date="2023-10" db="EMBL/GenBank/DDBJ databases">
        <authorList>
            <person name="Chen Y."/>
            <person name="Shah S."/>
            <person name="Dougan E. K."/>
            <person name="Thang M."/>
            <person name="Chan C."/>
        </authorList>
    </citation>
    <scope>NUCLEOTIDE SEQUENCE [LARGE SCALE GENOMIC DNA]</scope>
</reference>
<feature type="region of interest" description="Disordered" evidence="1">
    <location>
        <begin position="13"/>
        <end position="33"/>
    </location>
</feature>
<organism evidence="2 3">
    <name type="scientific">Prorocentrum cordatum</name>
    <dbReference type="NCBI Taxonomy" id="2364126"/>
    <lineage>
        <taxon>Eukaryota</taxon>
        <taxon>Sar</taxon>
        <taxon>Alveolata</taxon>
        <taxon>Dinophyceae</taxon>
        <taxon>Prorocentrales</taxon>
        <taxon>Prorocentraceae</taxon>
        <taxon>Prorocentrum</taxon>
    </lineage>
</organism>
<keyword evidence="3" id="KW-1185">Reference proteome</keyword>
<comment type="caution">
    <text evidence="2">The sequence shown here is derived from an EMBL/GenBank/DDBJ whole genome shotgun (WGS) entry which is preliminary data.</text>
</comment>
<proteinExistence type="predicted"/>
<evidence type="ECO:0000256" key="1">
    <source>
        <dbReference type="SAM" id="MobiDB-lite"/>
    </source>
</evidence>
<evidence type="ECO:0008006" key="4">
    <source>
        <dbReference type="Google" id="ProtNLM"/>
    </source>
</evidence>
<feature type="non-terminal residue" evidence="2">
    <location>
        <position position="1"/>
    </location>
</feature>